<dbReference type="SUPFAM" id="SSF75005">
    <property type="entry name" value="Arabinanase/levansucrase/invertase"/>
    <property type="match status" value="1"/>
</dbReference>
<dbReference type="InterPro" id="IPR006710">
    <property type="entry name" value="Glyco_hydro_43"/>
</dbReference>
<keyword evidence="3" id="KW-0378">Hydrolase</keyword>
<dbReference type="CDD" id="cd18827">
    <property type="entry name" value="GH43_XlnD-like"/>
    <property type="match status" value="1"/>
</dbReference>
<dbReference type="SUPFAM" id="SSF53474">
    <property type="entry name" value="alpha/beta-Hydrolases"/>
    <property type="match status" value="1"/>
</dbReference>
<dbReference type="Proteomes" id="UP000509510">
    <property type="component" value="Chromosome III"/>
</dbReference>
<name>A0A7H8QZ93_TALRU</name>
<dbReference type="GO" id="GO:0004553">
    <property type="term" value="F:hydrolase activity, hydrolyzing O-glycosyl compounds"/>
    <property type="evidence" value="ECO:0007669"/>
    <property type="project" value="InterPro"/>
</dbReference>
<reference evidence="9" key="1">
    <citation type="submission" date="2020-06" db="EMBL/GenBank/DDBJ databases">
        <title>A chromosome-scale genome assembly of Talaromyces rugulosus W13939.</title>
        <authorList>
            <person name="Wang B."/>
            <person name="Guo L."/>
            <person name="Ye K."/>
            <person name="Wang L."/>
        </authorList>
    </citation>
    <scope>NUCLEOTIDE SEQUENCE [LARGE SCALE GENOMIC DNA]</scope>
    <source>
        <strain evidence="9">W13939</strain>
    </source>
</reference>
<accession>A0A7H8QZ93</accession>
<dbReference type="EMBL" id="CP055900">
    <property type="protein sequence ID" value="QKX59297.1"/>
    <property type="molecule type" value="Genomic_DNA"/>
</dbReference>
<evidence type="ECO:0000256" key="1">
    <source>
        <dbReference type="ARBA" id="ARBA00009865"/>
    </source>
</evidence>
<keyword evidence="5" id="KW-0326">Glycosidase</keyword>
<dbReference type="InterPro" id="IPR029058">
    <property type="entry name" value="AB_hydrolase_fold"/>
</dbReference>
<dbReference type="GO" id="GO:0005975">
    <property type="term" value="P:carbohydrate metabolic process"/>
    <property type="evidence" value="ECO:0007669"/>
    <property type="project" value="InterPro"/>
</dbReference>
<evidence type="ECO:0000256" key="4">
    <source>
        <dbReference type="ARBA" id="ARBA00023277"/>
    </source>
</evidence>
<dbReference type="RefSeq" id="XP_035345475.1">
    <property type="nucleotide sequence ID" value="XM_035489582.1"/>
</dbReference>
<keyword evidence="9" id="KW-1185">Reference proteome</keyword>
<dbReference type="InterPro" id="IPR023296">
    <property type="entry name" value="Glyco_hydro_beta-prop_sf"/>
</dbReference>
<gene>
    <name evidence="8" type="ORF">TRUGW13939_06429</name>
</gene>
<evidence type="ECO:0000256" key="3">
    <source>
        <dbReference type="ARBA" id="ARBA00022801"/>
    </source>
</evidence>
<dbReference type="Gene3D" id="2.115.10.20">
    <property type="entry name" value="Glycosyl hydrolase domain, family 43"/>
    <property type="match status" value="1"/>
</dbReference>
<sequence>MYFLFACSTRLTNNVAGSLLFNGPRLSTRRVLAFRRRSTPRTPRRAFASALPPLAEDVELLAVGGSGHIKLNILRSATNDVESTSNAIIYLPPGPIFSDNAINESTMPSSQSANNYGNGPNPQELLARITGSTIITINYRLGYVPEDLLDNNNNNSETRILRQYPTPVHDALAGFDWVLNTIRPERLGVVGSNVGGSLALMLALTEFQNIRAVAAYEPICDWTGLDEYCTVDPNDIAEVSKKGDAEQDVELELMQAQIEQIKQSSRRKRKIAPPDLVPLLKAREQFFQSPSKYFDPFASPMLLLRSAGKDAPNAFPKYLTGSEYPTPVLQKPIIDEDLVDLWDTYVQPDMDEKLSSAEATANDERPTRRRKALSRWPPFGLDFSTDGVLEAKLPWVKIFAHIDEEQAPAPAPTVETDDAKTAPESDASSRKRRSKAKDALGDSVLASQAKEMVSVMHRACFWGREKGYGEQVVTLSLPRTIPVNDDGSKSNDPQAAAINETGSWFNDVLCRDHDVTVSFKLKYLKMAFPTVSAFATPRAFLGSACRVLLTALLVHPGLSVATPVGMGSNVKLSGDNATTSGNPIFPGWYADPDARVFEGQYWVFPSLSLDYDQQTYFDCFSSPDLITWTKHERILDFADIPWSTNSAAWAPTVTSKDGTYYMYFSAGDGAGIGVATSTNGPAGPYTDALGKPLIPDVEFGGEPIDPDVFIDDDGSAYLLWGGWSHGIGAQLNDDMISFKTDYQELTPPNYVEAPCMIKRNGVYYYLYSVGGWGDNSYGVEYVTSTTGPLGPFTNTSTHILSPDDNIAQGTGSNGVINVPDTDEWYIVYHRRPLGDDAANDRNVCIDRMVFNDDGSISPVTITTDGVPARPLS</sequence>
<feature type="region of interest" description="Disordered" evidence="7">
    <location>
        <begin position="406"/>
        <end position="440"/>
    </location>
</feature>
<keyword evidence="4" id="KW-0119">Carbohydrate metabolism</keyword>
<evidence type="ECO:0000256" key="5">
    <source>
        <dbReference type="ARBA" id="ARBA00023295"/>
    </source>
</evidence>
<dbReference type="Pfam" id="PF04616">
    <property type="entry name" value="Glyco_hydro_43"/>
    <property type="match status" value="1"/>
</dbReference>
<evidence type="ECO:0000256" key="6">
    <source>
        <dbReference type="PIRSR" id="PIRSR606710-2"/>
    </source>
</evidence>
<dbReference type="Gene3D" id="3.40.50.1820">
    <property type="entry name" value="alpha/beta hydrolase"/>
    <property type="match status" value="1"/>
</dbReference>
<dbReference type="PANTHER" id="PTHR43772:SF2">
    <property type="entry name" value="PUTATIVE (AFU_ORTHOLOGUE AFUA_2G04480)-RELATED"/>
    <property type="match status" value="1"/>
</dbReference>
<proteinExistence type="inferred from homology"/>
<evidence type="ECO:0000256" key="2">
    <source>
        <dbReference type="ARBA" id="ARBA00022729"/>
    </source>
</evidence>
<dbReference type="GeneID" id="55993924"/>
<evidence type="ECO:0000313" key="8">
    <source>
        <dbReference type="EMBL" id="QKX59297.1"/>
    </source>
</evidence>
<evidence type="ECO:0000256" key="7">
    <source>
        <dbReference type="SAM" id="MobiDB-lite"/>
    </source>
</evidence>
<dbReference type="PANTHER" id="PTHR43772">
    <property type="entry name" value="ENDO-1,4-BETA-XYLANASE"/>
    <property type="match status" value="1"/>
</dbReference>
<protein>
    <submittedName>
        <fullName evidence="8">Uncharacterized protein</fullName>
    </submittedName>
</protein>
<dbReference type="KEGG" id="trg:TRUGW13939_06429"/>
<comment type="similarity">
    <text evidence="1">Belongs to the glycosyl hydrolase 43 family.</text>
</comment>
<organism evidence="8 9">
    <name type="scientific">Talaromyces rugulosus</name>
    <name type="common">Penicillium rugulosum</name>
    <dbReference type="NCBI Taxonomy" id="121627"/>
    <lineage>
        <taxon>Eukaryota</taxon>
        <taxon>Fungi</taxon>
        <taxon>Dikarya</taxon>
        <taxon>Ascomycota</taxon>
        <taxon>Pezizomycotina</taxon>
        <taxon>Eurotiomycetes</taxon>
        <taxon>Eurotiomycetidae</taxon>
        <taxon>Eurotiales</taxon>
        <taxon>Trichocomaceae</taxon>
        <taxon>Talaromyces</taxon>
        <taxon>Talaromyces sect. Islandici</taxon>
    </lineage>
</organism>
<feature type="compositionally biased region" description="Basic and acidic residues" evidence="7">
    <location>
        <begin position="417"/>
        <end position="429"/>
    </location>
</feature>
<dbReference type="AlphaFoldDB" id="A0A7H8QZ93"/>
<keyword evidence="2" id="KW-0732">Signal</keyword>
<dbReference type="InterPro" id="IPR052176">
    <property type="entry name" value="Glycosyl_Hydrlase_43_Enz"/>
</dbReference>
<evidence type="ECO:0000313" key="9">
    <source>
        <dbReference type="Proteomes" id="UP000509510"/>
    </source>
</evidence>
<dbReference type="OrthoDB" id="5211809at2759"/>
<feature type="site" description="Important for catalytic activity, responsible for pKa modulation of the active site Glu and correct orientation of both the proton donor and substrate" evidence="6">
    <location>
        <position position="705"/>
    </location>
</feature>